<sequence length="306" mass="33080">MRKLIIFSIIGFFAQLIDGSLGMAYGATSSSLLLMFGVAPAVASASIHIAEIATTAASGVSHLYFKNVDRSILLRLTIPGAVSAFIGAAFLSHLPGEVIRPFISIFLLLLGVYIVYRFMFRERKLSSKQPAGVSSRFLTPLGFIGGFFDAVGGGGWGPITTPMLLAKKGMTPRRVIGTVDTSEFVIAVSATLGFILFLGWGQFHWVWVFAFMGGGILAAPLAAWLVKIIPSYLLGVLVGGFIILTNANTIIQASEFIPSSWIPYMYAVLLTLWTIAIIYQFRHRPRSSVHAEPLPTPAVHSKQAVE</sequence>
<feature type="transmembrane region" description="Helical" evidence="6">
    <location>
        <begin position="72"/>
        <end position="92"/>
    </location>
</feature>
<dbReference type="RefSeq" id="WP_379896195.1">
    <property type="nucleotide sequence ID" value="NZ_CBCSCT010000006.1"/>
</dbReference>
<keyword evidence="3 6" id="KW-0812">Transmembrane</keyword>
<protein>
    <recommendedName>
        <fullName evidence="6">Probable membrane transporter protein</fullName>
    </recommendedName>
</protein>
<evidence type="ECO:0000256" key="6">
    <source>
        <dbReference type="RuleBase" id="RU363041"/>
    </source>
</evidence>
<evidence type="ECO:0000256" key="5">
    <source>
        <dbReference type="ARBA" id="ARBA00023136"/>
    </source>
</evidence>
<evidence type="ECO:0000256" key="4">
    <source>
        <dbReference type="ARBA" id="ARBA00022989"/>
    </source>
</evidence>
<evidence type="ECO:0000256" key="3">
    <source>
        <dbReference type="ARBA" id="ARBA00022692"/>
    </source>
</evidence>
<dbReference type="PANTHER" id="PTHR43701:SF12">
    <property type="entry name" value="MEMBRANE TRANSPORTER PROTEIN YTNM-RELATED"/>
    <property type="match status" value="1"/>
</dbReference>
<keyword evidence="5 6" id="KW-0472">Membrane</keyword>
<dbReference type="Proteomes" id="UP001596250">
    <property type="component" value="Unassembled WGS sequence"/>
</dbReference>
<proteinExistence type="inferred from homology"/>
<organism evidence="7 8">
    <name type="scientific">Marinicrinis lubricantis</name>
    <dbReference type="NCBI Taxonomy" id="2086470"/>
    <lineage>
        <taxon>Bacteria</taxon>
        <taxon>Bacillati</taxon>
        <taxon>Bacillota</taxon>
        <taxon>Bacilli</taxon>
        <taxon>Bacillales</taxon>
        <taxon>Paenibacillaceae</taxon>
    </lineage>
</organism>
<feature type="transmembrane region" description="Helical" evidence="6">
    <location>
        <begin position="32"/>
        <end position="60"/>
    </location>
</feature>
<evidence type="ECO:0000256" key="2">
    <source>
        <dbReference type="ARBA" id="ARBA00009142"/>
    </source>
</evidence>
<keyword evidence="4 6" id="KW-1133">Transmembrane helix</keyword>
<feature type="transmembrane region" description="Helical" evidence="6">
    <location>
        <begin position="98"/>
        <end position="119"/>
    </location>
</feature>
<evidence type="ECO:0000256" key="1">
    <source>
        <dbReference type="ARBA" id="ARBA00004141"/>
    </source>
</evidence>
<gene>
    <name evidence="7" type="ORF">ACFPXP_20115</name>
</gene>
<evidence type="ECO:0000313" key="7">
    <source>
        <dbReference type="EMBL" id="MFC5988715.1"/>
    </source>
</evidence>
<evidence type="ECO:0000313" key="8">
    <source>
        <dbReference type="Proteomes" id="UP001596250"/>
    </source>
</evidence>
<feature type="transmembrane region" description="Helical" evidence="6">
    <location>
        <begin position="204"/>
        <end position="225"/>
    </location>
</feature>
<comment type="similarity">
    <text evidence="2 6">Belongs to the 4-toluene sulfonate uptake permease (TSUP) (TC 2.A.102) family.</text>
</comment>
<feature type="transmembrane region" description="Helical" evidence="6">
    <location>
        <begin position="175"/>
        <end position="198"/>
    </location>
</feature>
<comment type="subcellular location">
    <subcellularLocation>
        <location evidence="6">Cell membrane</location>
        <topology evidence="6">Multi-pass membrane protein</topology>
    </subcellularLocation>
    <subcellularLocation>
        <location evidence="1">Membrane</location>
        <topology evidence="1">Multi-pass membrane protein</topology>
    </subcellularLocation>
</comment>
<dbReference type="Pfam" id="PF01925">
    <property type="entry name" value="TauE"/>
    <property type="match status" value="1"/>
</dbReference>
<accession>A0ABW1IUD9</accession>
<comment type="caution">
    <text evidence="7">The sequence shown here is derived from an EMBL/GenBank/DDBJ whole genome shotgun (WGS) entry which is preliminary data.</text>
</comment>
<keyword evidence="6" id="KW-1003">Cell membrane</keyword>
<dbReference type="InterPro" id="IPR002781">
    <property type="entry name" value="TM_pro_TauE-like"/>
</dbReference>
<feature type="transmembrane region" description="Helical" evidence="6">
    <location>
        <begin position="232"/>
        <end position="251"/>
    </location>
</feature>
<feature type="transmembrane region" description="Helical" evidence="6">
    <location>
        <begin position="263"/>
        <end position="281"/>
    </location>
</feature>
<dbReference type="PANTHER" id="PTHR43701">
    <property type="entry name" value="MEMBRANE TRANSPORTER PROTEIN MJ0441-RELATED"/>
    <property type="match status" value="1"/>
</dbReference>
<name>A0ABW1IUD9_9BACL</name>
<reference evidence="8" key="1">
    <citation type="journal article" date="2019" name="Int. J. Syst. Evol. Microbiol.">
        <title>The Global Catalogue of Microorganisms (GCM) 10K type strain sequencing project: providing services to taxonomists for standard genome sequencing and annotation.</title>
        <authorList>
            <consortium name="The Broad Institute Genomics Platform"/>
            <consortium name="The Broad Institute Genome Sequencing Center for Infectious Disease"/>
            <person name="Wu L."/>
            <person name="Ma J."/>
        </authorList>
    </citation>
    <scope>NUCLEOTIDE SEQUENCE [LARGE SCALE GENOMIC DNA]</scope>
    <source>
        <strain evidence="8">CCM 8749</strain>
    </source>
</reference>
<dbReference type="InterPro" id="IPR051598">
    <property type="entry name" value="TSUP/Inactive_protease-like"/>
</dbReference>
<dbReference type="EMBL" id="JBHSQV010000184">
    <property type="protein sequence ID" value="MFC5988715.1"/>
    <property type="molecule type" value="Genomic_DNA"/>
</dbReference>
<keyword evidence="8" id="KW-1185">Reference proteome</keyword>